<comment type="similarity">
    <text evidence="3">Belongs to the SmpB family.</text>
</comment>
<protein>
    <recommendedName>
        <fullName evidence="3">SsrA-binding protein</fullName>
    </recommendedName>
    <alternativeName>
        <fullName evidence="3">Small protein B</fullName>
    </alternativeName>
</protein>
<reference evidence="5" key="1">
    <citation type="submission" date="2010-08" db="EMBL/GenBank/DDBJ databases">
        <title>Complete sequence of Fibrobacter succinogenes subsp. succinogenes S85.</title>
        <authorList>
            <person name="Durkin A.S."/>
            <person name="Nelson K.E."/>
            <person name="Morrison M."/>
            <person name="Forsberg C.W."/>
            <person name="Wilson D.B."/>
            <person name="Russell J.B."/>
            <person name="Cann I.K.O."/>
            <person name="Mackie R.I."/>
            <person name="White B.A."/>
        </authorList>
    </citation>
    <scope>NUCLEOTIDE SEQUENCE [LARGE SCALE GENOMIC DNA]</scope>
    <source>
        <strain evidence="5">ATCC 19169 / S85</strain>
    </source>
</reference>
<keyword evidence="2 3" id="KW-0694">RNA-binding</keyword>
<dbReference type="Pfam" id="PF01668">
    <property type="entry name" value="SmpB"/>
    <property type="match status" value="1"/>
</dbReference>
<dbReference type="GO" id="GO:0005829">
    <property type="term" value="C:cytosol"/>
    <property type="evidence" value="ECO:0007669"/>
    <property type="project" value="TreeGrafter"/>
</dbReference>
<dbReference type="eggNOG" id="COG0691">
    <property type="taxonomic scope" value="Bacteria"/>
</dbReference>
<evidence type="ECO:0000256" key="1">
    <source>
        <dbReference type="ARBA" id="ARBA00022490"/>
    </source>
</evidence>
<sequence>MSLKMIKKESSTPVIQNRKANHLYFVDETFEVGIMLIGSEVKSIRNGKCTLGEAWIDIDENKDELWLVGAHIDEYLFANRFNHFPARRRKLLAHTHEIQKMRKAKELKGCTIIPLKMYFKNRIAKLEVGICRGKDQHDKRQDILVRDAKMEMARAAKAHR</sequence>
<dbReference type="NCBIfam" id="NF003843">
    <property type="entry name" value="PRK05422.1"/>
    <property type="match status" value="1"/>
</dbReference>
<dbReference type="InterPro" id="IPR000037">
    <property type="entry name" value="SsrA-bd_prot"/>
</dbReference>
<organism evidence="4 5">
    <name type="scientific">Fibrobacter succinogenes (strain ATCC 19169 / S85)</name>
    <dbReference type="NCBI Taxonomy" id="59374"/>
    <lineage>
        <taxon>Bacteria</taxon>
        <taxon>Pseudomonadati</taxon>
        <taxon>Fibrobacterota</taxon>
        <taxon>Fibrobacteria</taxon>
        <taxon>Fibrobacterales</taxon>
        <taxon>Fibrobacteraceae</taxon>
        <taxon>Fibrobacter</taxon>
    </lineage>
</organism>
<evidence type="ECO:0000256" key="3">
    <source>
        <dbReference type="HAMAP-Rule" id="MF_00023"/>
    </source>
</evidence>
<dbReference type="Proteomes" id="UP000000517">
    <property type="component" value="Chromosome"/>
</dbReference>
<comment type="subcellular location">
    <subcellularLocation>
        <location evidence="3">Cytoplasm</location>
    </subcellularLocation>
    <text evidence="3">The tmRNA-SmpB complex associates with stalled 70S ribosomes.</text>
</comment>
<dbReference type="PANTHER" id="PTHR30308:SF2">
    <property type="entry name" value="SSRA-BINDING PROTEIN"/>
    <property type="match status" value="1"/>
</dbReference>
<name>D9S800_FIBSS</name>
<dbReference type="HAMAP" id="MF_00023">
    <property type="entry name" value="SmpB"/>
    <property type="match status" value="1"/>
</dbReference>
<dbReference type="GO" id="GO:0070930">
    <property type="term" value="P:trans-translation-dependent protein tagging"/>
    <property type="evidence" value="ECO:0007669"/>
    <property type="project" value="TreeGrafter"/>
</dbReference>
<dbReference type="HOGENOM" id="CLU_108953_0_1_0"/>
<dbReference type="PATRIC" id="fig|59374.8.peg.739"/>
<dbReference type="NCBIfam" id="TIGR00086">
    <property type="entry name" value="smpB"/>
    <property type="match status" value="1"/>
</dbReference>
<dbReference type="Gene3D" id="2.40.280.10">
    <property type="match status" value="1"/>
</dbReference>
<dbReference type="PANTHER" id="PTHR30308">
    <property type="entry name" value="TMRNA-BINDING COMPONENT OF TRANS-TRANSLATION TAGGING COMPLEX"/>
    <property type="match status" value="1"/>
</dbReference>
<dbReference type="AlphaFoldDB" id="D9S800"/>
<gene>
    <name evidence="3 4" type="primary">smpB</name>
    <name evidence="4" type="ordered locus">FSU_0763</name>
</gene>
<comment type="function">
    <text evidence="3">Required for rescue of stalled ribosomes mediated by trans-translation. Binds to transfer-messenger RNA (tmRNA), required for stable association of tmRNA with ribosomes. tmRNA and SmpB together mimic tRNA shape, replacing the anticodon stem-loop with SmpB. tmRNA is encoded by the ssrA gene; the 2 termini fold to resemble tRNA(Ala) and it encodes a 'tag peptide', a short internal open reading frame. During trans-translation Ala-aminoacylated tmRNA acts like a tRNA, entering the A-site of stalled ribosomes, displacing the stalled mRNA. The ribosome then switches to translate the ORF on the tmRNA; the nascent peptide is terminated with the 'tag peptide' encoded by the tmRNA and targeted for degradation. The ribosome is freed to recommence translation, which seems to be the essential function of trans-translation.</text>
</comment>
<dbReference type="STRING" id="59374.FSU_0763"/>
<evidence type="ECO:0000256" key="2">
    <source>
        <dbReference type="ARBA" id="ARBA00022884"/>
    </source>
</evidence>
<evidence type="ECO:0000313" key="5">
    <source>
        <dbReference type="Proteomes" id="UP000000517"/>
    </source>
</evidence>
<evidence type="ECO:0000313" key="4">
    <source>
        <dbReference type="EMBL" id="ADL25946.1"/>
    </source>
</evidence>
<proteinExistence type="inferred from homology"/>
<dbReference type="KEGG" id="fsc:FSU_0763"/>
<dbReference type="InterPro" id="IPR023620">
    <property type="entry name" value="SmpB"/>
</dbReference>
<dbReference type="CDD" id="cd09294">
    <property type="entry name" value="SmpB"/>
    <property type="match status" value="1"/>
</dbReference>
<dbReference type="GO" id="GO:0070929">
    <property type="term" value="P:trans-translation"/>
    <property type="evidence" value="ECO:0007669"/>
    <property type="project" value="UniProtKB-UniRule"/>
</dbReference>
<accession>D9S800</accession>
<dbReference type="GO" id="GO:0003723">
    <property type="term" value="F:RNA binding"/>
    <property type="evidence" value="ECO:0007669"/>
    <property type="project" value="UniProtKB-UniRule"/>
</dbReference>
<dbReference type="EMBL" id="CP002158">
    <property type="protein sequence ID" value="ADL25946.1"/>
    <property type="molecule type" value="Genomic_DNA"/>
</dbReference>
<dbReference type="SUPFAM" id="SSF74982">
    <property type="entry name" value="Small protein B (SmpB)"/>
    <property type="match status" value="1"/>
</dbReference>
<keyword evidence="1 3" id="KW-0963">Cytoplasm</keyword>